<proteinExistence type="predicted"/>
<feature type="region of interest" description="Disordered" evidence="1">
    <location>
        <begin position="389"/>
        <end position="436"/>
    </location>
</feature>
<dbReference type="AlphaFoldDB" id="T1GHY4"/>
<evidence type="ECO:0000313" key="2">
    <source>
        <dbReference type="EnsemblMetazoa" id="MESCA003049-PA"/>
    </source>
</evidence>
<dbReference type="HOGENOM" id="CLU_039630_1_0_1"/>
<evidence type="ECO:0000313" key="3">
    <source>
        <dbReference type="Proteomes" id="UP000015102"/>
    </source>
</evidence>
<sequence>MENMKIDYMKNLSPDKINFSTLRGEGQLSNLELDENVLTDLLELPTWLRLKSAWCNHVSFRISWTKLKSVPITLELDEVNIVVETCASNTRDPSSSPGLQIQSSQGRYSFIHKVIDGITILVNNVNIKFLSPAFTASVQMARIRVESKTPKWNTADLRYTRLKNPQKGIILIFKELSWQTVRIEASSTQDTTLTPLRLLTNQARCRITIRKRASDCNDLLWVLTDSQLKAALHFVDSLAGLIKEATKTTQKNKAQRKLETLPEFQAQKDQSAPIGQHQFANMTPAQKMFNAFDVRETSYHFFSQRIDLHLCDDEGDGRSMYPDLAKGGALQISVQAFQVDFYPYHLASTDRAHWAKYKESAASPALWLKDSLKAFQDSVLNLYQPNRSSVQHAPLERSSPIVPPKSSTNNSQQSSSGQSTPNSNNSQNSHNGKQYNISQRSILSDLRKLMSSCVILRIEDFTLYRVTTAGKKAMPKEFVSGDKDRYSFPADLPILHAEFTYFYYPGDFKLGKNSNYRIAPNELSDTHDLFQLSIES</sequence>
<feature type="compositionally biased region" description="Low complexity" evidence="1">
    <location>
        <begin position="404"/>
        <end position="434"/>
    </location>
</feature>
<accession>T1GHY4</accession>
<protein>
    <submittedName>
        <fullName evidence="2">Uncharacterized protein</fullName>
    </submittedName>
</protein>
<dbReference type="STRING" id="36166.T1GHY4"/>
<dbReference type="Proteomes" id="UP000015102">
    <property type="component" value="Unassembled WGS sequence"/>
</dbReference>
<dbReference type="EMBL" id="CAQQ02000539">
    <property type="status" value="NOT_ANNOTATED_CDS"/>
    <property type="molecule type" value="Genomic_DNA"/>
</dbReference>
<dbReference type="OMA" id="RECHRAR"/>
<dbReference type="EnsemblMetazoa" id="MESCA003049-RA">
    <property type="protein sequence ID" value="MESCA003049-PA"/>
    <property type="gene ID" value="MESCA003049"/>
</dbReference>
<name>T1GHY4_MEGSC</name>
<dbReference type="EMBL" id="CAQQ02000538">
    <property type="status" value="NOT_ANNOTATED_CDS"/>
    <property type="molecule type" value="Genomic_DNA"/>
</dbReference>
<dbReference type="PANTHER" id="PTHR22774:SF11">
    <property type="entry name" value="CHOREIN N-TERMINAL DOMAIN-CONTAINING PROTEIN"/>
    <property type="match status" value="1"/>
</dbReference>
<reference evidence="3" key="1">
    <citation type="submission" date="2013-02" db="EMBL/GenBank/DDBJ databases">
        <authorList>
            <person name="Hughes D."/>
        </authorList>
    </citation>
    <scope>NUCLEOTIDE SEQUENCE</scope>
    <source>
        <strain>Durham</strain>
        <strain evidence="3">NC isolate 2 -- Noor lab</strain>
    </source>
</reference>
<dbReference type="InterPro" id="IPR026728">
    <property type="entry name" value="BLTP3A/B"/>
</dbReference>
<reference evidence="2" key="2">
    <citation type="submission" date="2015-06" db="UniProtKB">
        <authorList>
            <consortium name="EnsemblMetazoa"/>
        </authorList>
    </citation>
    <scope>IDENTIFICATION</scope>
</reference>
<dbReference type="Pfam" id="PF24917">
    <property type="entry name" value="BLTP3A_B"/>
    <property type="match status" value="1"/>
</dbReference>
<evidence type="ECO:0000256" key="1">
    <source>
        <dbReference type="SAM" id="MobiDB-lite"/>
    </source>
</evidence>
<organism evidence="2 3">
    <name type="scientific">Megaselia scalaris</name>
    <name type="common">Humpbacked fly</name>
    <name type="synonym">Phora scalaris</name>
    <dbReference type="NCBI Taxonomy" id="36166"/>
    <lineage>
        <taxon>Eukaryota</taxon>
        <taxon>Metazoa</taxon>
        <taxon>Ecdysozoa</taxon>
        <taxon>Arthropoda</taxon>
        <taxon>Hexapoda</taxon>
        <taxon>Insecta</taxon>
        <taxon>Pterygota</taxon>
        <taxon>Neoptera</taxon>
        <taxon>Endopterygota</taxon>
        <taxon>Diptera</taxon>
        <taxon>Brachycera</taxon>
        <taxon>Muscomorpha</taxon>
        <taxon>Platypezoidea</taxon>
        <taxon>Phoridae</taxon>
        <taxon>Megaseliini</taxon>
        <taxon>Megaselia</taxon>
    </lineage>
</organism>
<dbReference type="PANTHER" id="PTHR22774">
    <property type="entry name" value="CHOREIN N-TERMINAL DOMAIN-CONTAINING PROTEIN"/>
    <property type="match status" value="1"/>
</dbReference>
<keyword evidence="3" id="KW-1185">Reference proteome</keyword>